<evidence type="ECO:0000256" key="4">
    <source>
        <dbReference type="ARBA" id="ARBA00022989"/>
    </source>
</evidence>
<gene>
    <name evidence="7" type="ORF">CRE_10927</name>
</gene>
<accession>E3M5J9</accession>
<name>E3M5J9_CAERE</name>
<evidence type="ECO:0000313" key="7">
    <source>
        <dbReference type="EMBL" id="EFO92261.1"/>
    </source>
</evidence>
<comment type="subcellular location">
    <subcellularLocation>
        <location evidence="1">Membrane</location>
        <topology evidence="1">Multi-pass membrane protein</topology>
    </subcellularLocation>
</comment>
<evidence type="ECO:0000256" key="1">
    <source>
        <dbReference type="ARBA" id="ARBA00004141"/>
    </source>
</evidence>
<proteinExistence type="inferred from homology"/>
<organism evidence="8">
    <name type="scientific">Caenorhabditis remanei</name>
    <name type="common">Caenorhabditis vulgaris</name>
    <dbReference type="NCBI Taxonomy" id="31234"/>
    <lineage>
        <taxon>Eukaryota</taxon>
        <taxon>Metazoa</taxon>
        <taxon>Ecdysozoa</taxon>
        <taxon>Nematoda</taxon>
        <taxon>Chromadorea</taxon>
        <taxon>Rhabditida</taxon>
        <taxon>Rhabditina</taxon>
        <taxon>Rhabditomorpha</taxon>
        <taxon>Rhabditoidea</taxon>
        <taxon>Rhabditidae</taxon>
        <taxon>Peloderinae</taxon>
        <taxon>Caenorhabditis</taxon>
    </lineage>
</organism>
<dbReference type="STRING" id="31234.E3M5J9"/>
<keyword evidence="8" id="KW-1185">Reference proteome</keyword>
<feature type="transmembrane region" description="Helical" evidence="6">
    <location>
        <begin position="242"/>
        <end position="263"/>
    </location>
</feature>
<keyword evidence="3 6" id="KW-0812">Transmembrane</keyword>
<evidence type="ECO:0000256" key="3">
    <source>
        <dbReference type="ARBA" id="ARBA00022692"/>
    </source>
</evidence>
<reference evidence="7" key="1">
    <citation type="submission" date="2007-07" db="EMBL/GenBank/DDBJ databases">
        <title>PCAP assembly of the Caenorhabditis remanei genome.</title>
        <authorList>
            <consortium name="The Caenorhabditis remanei Sequencing Consortium"/>
            <person name="Wilson R.K."/>
        </authorList>
    </citation>
    <scope>NUCLEOTIDE SEQUENCE [LARGE SCALE GENOMIC DNA]</scope>
    <source>
        <strain evidence="7">PB4641</strain>
    </source>
</reference>
<evidence type="ECO:0000256" key="6">
    <source>
        <dbReference type="SAM" id="Phobius"/>
    </source>
</evidence>
<dbReference type="eggNOG" id="KOG1292">
    <property type="taxonomic scope" value="Eukaryota"/>
</dbReference>
<dbReference type="GO" id="GO:0022857">
    <property type="term" value="F:transmembrane transporter activity"/>
    <property type="evidence" value="ECO:0007669"/>
    <property type="project" value="InterPro"/>
</dbReference>
<sequence length="273" mass="31175">MTGLHLHVNEIPSPLPILLFGLQQMMICLSALLVVPYIVFDMLCAGEKALEIRVQLISATFVTSGIATILQTTFGMRLSILHGPSFAFIPALHTFQAEFPCNSDTSTNNWEEKMQMVPDSFLFILRLNDYQISGSCSRFHWSYRKDFEIYRTSYNSSNYEFIDNWHRARYRKENGIALDLYCRFQYLLGIIIAWIICLILTVTNWEPPGGEARTDKNVSLAVFEETPWVQIPKPLFFGAPKFNAALICGFMASCFAAMIESIGDYSKHIMMIF</sequence>
<protein>
    <submittedName>
        <fullName evidence="7">Uncharacterized protein</fullName>
    </submittedName>
</protein>
<feature type="transmembrane region" description="Helical" evidence="6">
    <location>
        <begin position="186"/>
        <end position="205"/>
    </location>
</feature>
<dbReference type="Proteomes" id="UP000008281">
    <property type="component" value="Unassembled WGS sequence"/>
</dbReference>
<dbReference type="EMBL" id="DS268425">
    <property type="protein sequence ID" value="EFO92261.1"/>
    <property type="molecule type" value="Genomic_DNA"/>
</dbReference>
<evidence type="ECO:0000313" key="8">
    <source>
        <dbReference type="Proteomes" id="UP000008281"/>
    </source>
</evidence>
<feature type="transmembrane region" description="Helical" evidence="6">
    <location>
        <begin position="20"/>
        <end position="40"/>
    </location>
</feature>
<dbReference type="InParanoid" id="E3M5J9"/>
<dbReference type="AlphaFoldDB" id="E3M5J9"/>
<dbReference type="HOGENOM" id="CLU_017959_5_0_1"/>
<keyword evidence="5 6" id="KW-0472">Membrane</keyword>
<dbReference type="PANTHER" id="PTHR11119">
    <property type="entry name" value="XANTHINE-URACIL / VITAMIN C PERMEASE FAMILY MEMBER"/>
    <property type="match status" value="1"/>
</dbReference>
<evidence type="ECO:0000256" key="5">
    <source>
        <dbReference type="ARBA" id="ARBA00023136"/>
    </source>
</evidence>
<dbReference type="OrthoDB" id="1641903at2759"/>
<dbReference type="InterPro" id="IPR006043">
    <property type="entry name" value="NCS2"/>
</dbReference>
<keyword evidence="4 6" id="KW-1133">Transmembrane helix</keyword>
<dbReference type="GO" id="GO:0016020">
    <property type="term" value="C:membrane"/>
    <property type="evidence" value="ECO:0007669"/>
    <property type="project" value="UniProtKB-SubCell"/>
</dbReference>
<evidence type="ECO:0000256" key="2">
    <source>
        <dbReference type="ARBA" id="ARBA00008821"/>
    </source>
</evidence>
<comment type="similarity">
    <text evidence="2">Belongs to the nucleobase:cation symporter-2 (NCS2) (TC 2.A.40) family.</text>
</comment>
<dbReference type="Pfam" id="PF00860">
    <property type="entry name" value="Xan_ur_permease"/>
    <property type="match status" value="2"/>
</dbReference>